<keyword evidence="2" id="KW-1185">Reference proteome</keyword>
<reference evidence="1 2" key="1">
    <citation type="journal article" date="2019" name="Int. J. Syst. Evol. Microbiol.">
        <title>The Global Catalogue of Microorganisms (GCM) 10K type strain sequencing project: providing services to taxonomists for standard genome sequencing and annotation.</title>
        <authorList>
            <consortium name="The Broad Institute Genomics Platform"/>
            <consortium name="The Broad Institute Genome Sequencing Center for Infectious Disease"/>
            <person name="Wu L."/>
            <person name="Ma J."/>
        </authorList>
    </citation>
    <scope>NUCLEOTIDE SEQUENCE [LARGE SCALE GENOMIC DNA]</scope>
    <source>
        <strain evidence="1 2">JCM 12393</strain>
    </source>
</reference>
<comment type="caution">
    <text evidence="1">The sequence shown here is derived from an EMBL/GenBank/DDBJ whole genome shotgun (WGS) entry which is preliminary data.</text>
</comment>
<dbReference type="EMBL" id="BAAAKJ010000158">
    <property type="protein sequence ID" value="GAA1395180.1"/>
    <property type="molecule type" value="Genomic_DNA"/>
</dbReference>
<evidence type="ECO:0000313" key="1">
    <source>
        <dbReference type="EMBL" id="GAA1395180.1"/>
    </source>
</evidence>
<sequence length="136" mass="14546">MIVTTATASAAVILGPNGERVRLRCLARRSMLASACESFDHLRLSPGAHHAMPGRPEGETVLFVVRGSLLVGQSLDEPDHLAVDGDLLLATRGRALLLEAGPLGAEVLCLALAAPRRTTATRHSLARRRAERRSRP</sequence>
<gene>
    <name evidence="1" type="ORF">GCM10009639_30050</name>
</gene>
<name>A0ABN1Y1C7_9ACTN</name>
<proteinExistence type="predicted"/>
<dbReference type="Proteomes" id="UP001499863">
    <property type="component" value="Unassembled WGS sequence"/>
</dbReference>
<organism evidence="1 2">
    <name type="scientific">Kitasatospora putterlickiae</name>
    <dbReference type="NCBI Taxonomy" id="221725"/>
    <lineage>
        <taxon>Bacteria</taxon>
        <taxon>Bacillati</taxon>
        <taxon>Actinomycetota</taxon>
        <taxon>Actinomycetes</taxon>
        <taxon>Kitasatosporales</taxon>
        <taxon>Streptomycetaceae</taxon>
        <taxon>Kitasatospora</taxon>
    </lineage>
</organism>
<protein>
    <submittedName>
        <fullName evidence="1">Uncharacterized protein</fullName>
    </submittedName>
</protein>
<accession>A0ABN1Y1C7</accession>
<evidence type="ECO:0000313" key="2">
    <source>
        <dbReference type="Proteomes" id="UP001499863"/>
    </source>
</evidence>
<dbReference type="RefSeq" id="WP_344334209.1">
    <property type="nucleotide sequence ID" value="NZ_BAAAKJ010000158.1"/>
</dbReference>